<reference evidence="2" key="1">
    <citation type="journal article" date="2011" name="PLoS Genet.">
        <title>Genomic analysis of the necrotrophic fungal pathogens Sclerotinia sclerotiorum and Botrytis cinerea.</title>
        <authorList>
            <person name="Amselem J."/>
            <person name="Cuomo C.A."/>
            <person name="van Kan J.A."/>
            <person name="Viaud M."/>
            <person name="Benito E.P."/>
            <person name="Couloux A."/>
            <person name="Coutinho P.M."/>
            <person name="de Vries R.P."/>
            <person name="Dyer P.S."/>
            <person name="Fillinger S."/>
            <person name="Fournier E."/>
            <person name="Gout L."/>
            <person name="Hahn M."/>
            <person name="Kohn L."/>
            <person name="Lapalu N."/>
            <person name="Plummer K.M."/>
            <person name="Pradier J.M."/>
            <person name="Quevillon E."/>
            <person name="Sharon A."/>
            <person name="Simon A."/>
            <person name="ten Have A."/>
            <person name="Tudzynski B."/>
            <person name="Tudzynski P."/>
            <person name="Wincker P."/>
            <person name="Andrew M."/>
            <person name="Anthouard V."/>
            <person name="Beever R.E."/>
            <person name="Beffa R."/>
            <person name="Benoit I."/>
            <person name="Bouzid O."/>
            <person name="Brault B."/>
            <person name="Chen Z."/>
            <person name="Choquer M."/>
            <person name="Collemare J."/>
            <person name="Cotton P."/>
            <person name="Danchin E.G."/>
            <person name="Da Silva C."/>
            <person name="Gautier A."/>
            <person name="Giraud C."/>
            <person name="Giraud T."/>
            <person name="Gonzalez C."/>
            <person name="Grossetete S."/>
            <person name="Guldener U."/>
            <person name="Henrissat B."/>
            <person name="Howlett B.J."/>
            <person name="Kodira C."/>
            <person name="Kretschmer M."/>
            <person name="Lappartient A."/>
            <person name="Leroch M."/>
            <person name="Levis C."/>
            <person name="Mauceli E."/>
            <person name="Neuveglise C."/>
            <person name="Oeser B."/>
            <person name="Pearson M."/>
            <person name="Poulain J."/>
            <person name="Poussereau N."/>
            <person name="Quesneville H."/>
            <person name="Rascle C."/>
            <person name="Schumacher J."/>
            <person name="Segurens B."/>
            <person name="Sexton A."/>
            <person name="Silva E."/>
            <person name="Sirven C."/>
            <person name="Soanes D.M."/>
            <person name="Talbot N.J."/>
            <person name="Templeton M."/>
            <person name="Yandava C."/>
            <person name="Yarden O."/>
            <person name="Zeng Q."/>
            <person name="Rollins J.A."/>
            <person name="Lebrun M.H."/>
            <person name="Dickman M."/>
        </authorList>
    </citation>
    <scope>NUCLEOTIDE SEQUENCE [LARGE SCALE GENOMIC DNA]</scope>
    <source>
        <strain evidence="2">T4</strain>
    </source>
</reference>
<name>G2YVG5_BOTF4</name>
<proteinExistence type="predicted"/>
<sequence length="39" mass="4480">MECSAGEQDMHRTAIRASYLYVAIDPIPFAKKSPQRREI</sequence>
<organism evidence="1 2">
    <name type="scientific">Botryotinia fuckeliana (strain T4)</name>
    <name type="common">Noble rot fungus</name>
    <name type="synonym">Botrytis cinerea</name>
    <dbReference type="NCBI Taxonomy" id="999810"/>
    <lineage>
        <taxon>Eukaryota</taxon>
        <taxon>Fungi</taxon>
        <taxon>Dikarya</taxon>
        <taxon>Ascomycota</taxon>
        <taxon>Pezizomycotina</taxon>
        <taxon>Leotiomycetes</taxon>
        <taxon>Helotiales</taxon>
        <taxon>Sclerotiniaceae</taxon>
        <taxon>Botrytis</taxon>
    </lineage>
</organism>
<evidence type="ECO:0000313" key="2">
    <source>
        <dbReference type="Proteomes" id="UP000008177"/>
    </source>
</evidence>
<evidence type="ECO:0000313" key="1">
    <source>
        <dbReference type="EMBL" id="CCD55613.1"/>
    </source>
</evidence>
<dbReference type="EMBL" id="FQ790356">
    <property type="protein sequence ID" value="CCD55613.1"/>
    <property type="molecule type" value="Genomic_DNA"/>
</dbReference>
<gene>
    <name evidence="1" type="ORF">BofuT4_uP154250.1</name>
</gene>
<dbReference type="AlphaFoldDB" id="G2YVG5"/>
<accession>G2YVG5</accession>
<dbReference type="InParanoid" id="G2YVG5"/>
<dbReference type="HOGENOM" id="CLU_3319973_0_0_1"/>
<dbReference type="Proteomes" id="UP000008177">
    <property type="component" value="Unplaced contigs"/>
</dbReference>
<protein>
    <submittedName>
        <fullName evidence="1">Uncharacterized protein</fullName>
    </submittedName>
</protein>